<evidence type="ECO:0000256" key="2">
    <source>
        <dbReference type="ARBA" id="ARBA00022679"/>
    </source>
</evidence>
<organism evidence="9 10">
    <name type="scientific">Ridgeia piscesae</name>
    <name type="common">Tubeworm</name>
    <dbReference type="NCBI Taxonomy" id="27915"/>
    <lineage>
        <taxon>Eukaryota</taxon>
        <taxon>Metazoa</taxon>
        <taxon>Spiralia</taxon>
        <taxon>Lophotrochozoa</taxon>
        <taxon>Annelida</taxon>
        <taxon>Polychaeta</taxon>
        <taxon>Sedentaria</taxon>
        <taxon>Canalipalpata</taxon>
        <taxon>Sabellida</taxon>
        <taxon>Siboglinidae</taxon>
        <taxon>Ridgeia</taxon>
    </lineage>
</organism>
<feature type="domain" description="Mind bomb SH3 repeat" evidence="8">
    <location>
        <begin position="185"/>
        <end position="249"/>
    </location>
</feature>
<evidence type="ECO:0000313" key="10">
    <source>
        <dbReference type="Proteomes" id="UP001209878"/>
    </source>
</evidence>
<evidence type="ECO:0000256" key="7">
    <source>
        <dbReference type="ARBA" id="ARBA00022833"/>
    </source>
</evidence>
<dbReference type="PANTHER" id="PTHR24202:SF4">
    <property type="entry name" value="E3 UBIQUITIN-PROTEIN LIGASE MIB2-RELATED"/>
    <property type="match status" value="1"/>
</dbReference>
<dbReference type="AlphaFoldDB" id="A0AAD9NLI4"/>
<keyword evidence="4" id="KW-0677">Repeat</keyword>
<keyword evidence="2" id="KW-0808">Transferase</keyword>
<keyword evidence="10" id="KW-1185">Reference proteome</keyword>
<evidence type="ECO:0000256" key="1">
    <source>
        <dbReference type="ARBA" id="ARBA00004906"/>
    </source>
</evidence>
<proteinExistence type="predicted"/>
<dbReference type="GO" id="GO:0008270">
    <property type="term" value="F:zinc ion binding"/>
    <property type="evidence" value="ECO:0007669"/>
    <property type="project" value="UniProtKB-KW"/>
</dbReference>
<evidence type="ECO:0000256" key="3">
    <source>
        <dbReference type="ARBA" id="ARBA00022723"/>
    </source>
</evidence>
<dbReference type="EMBL" id="JAODUO010000912">
    <property type="protein sequence ID" value="KAK2173003.1"/>
    <property type="molecule type" value="Genomic_DNA"/>
</dbReference>
<evidence type="ECO:0000259" key="8">
    <source>
        <dbReference type="Pfam" id="PF18346"/>
    </source>
</evidence>
<feature type="domain" description="Mind bomb SH3 repeat" evidence="8">
    <location>
        <begin position="2"/>
        <end position="48"/>
    </location>
</feature>
<sequence>MALQRGHGGWKSSIVSVLGKNGIVNTIDGDGDVYVEFHDADDYWFNPELLTIVDTSDVEIQCGDFVLVLDSYRKVKALQDEAHGGWKSQMGKMLGHSGLVLDVLSNGCAEVLLGSRTWKFNVKALRFISRTALPQRFDEEPDQGKGQDGSFKRYKFLYLSTVVPVLHWFNPELLTIVDISDVEIQCGDFVLVFNSYTTVKALQDKAHGGWKSQMGKMLGHAGLVLDVLPNGCAEVLFGSRTWKFNVKALRLISRPGRHSSREYMFNIVVVYLA</sequence>
<dbReference type="GO" id="GO:0005737">
    <property type="term" value="C:cytoplasm"/>
    <property type="evidence" value="ECO:0007669"/>
    <property type="project" value="TreeGrafter"/>
</dbReference>
<reference evidence="9" key="1">
    <citation type="journal article" date="2023" name="Mol. Biol. Evol.">
        <title>Third-Generation Sequencing Reveals the Adaptive Role of the Epigenome in Three Deep-Sea Polychaetes.</title>
        <authorList>
            <person name="Perez M."/>
            <person name="Aroh O."/>
            <person name="Sun Y."/>
            <person name="Lan Y."/>
            <person name="Juniper S.K."/>
            <person name="Young C.R."/>
            <person name="Angers B."/>
            <person name="Qian P.Y."/>
        </authorList>
    </citation>
    <scope>NUCLEOTIDE SEQUENCE</scope>
    <source>
        <strain evidence="9">R07B-5</strain>
    </source>
</reference>
<evidence type="ECO:0000256" key="5">
    <source>
        <dbReference type="ARBA" id="ARBA00022771"/>
    </source>
</evidence>
<dbReference type="GO" id="GO:0016740">
    <property type="term" value="F:transferase activity"/>
    <property type="evidence" value="ECO:0007669"/>
    <property type="project" value="UniProtKB-KW"/>
</dbReference>
<gene>
    <name evidence="9" type="ORF">NP493_911g00003</name>
</gene>
<dbReference type="Proteomes" id="UP001209878">
    <property type="component" value="Unassembled WGS sequence"/>
</dbReference>
<evidence type="ECO:0000313" key="9">
    <source>
        <dbReference type="EMBL" id="KAK2173003.1"/>
    </source>
</evidence>
<keyword evidence="6" id="KW-0833">Ubl conjugation pathway</keyword>
<comment type="pathway">
    <text evidence="1">Protein modification; protein ubiquitination.</text>
</comment>
<dbReference type="Pfam" id="PF18346">
    <property type="entry name" value="SH3_15"/>
    <property type="match status" value="3"/>
</dbReference>
<keyword evidence="3" id="KW-0479">Metal-binding</keyword>
<accession>A0AAD9NLI4</accession>
<keyword evidence="7" id="KW-0862">Zinc</keyword>
<evidence type="ECO:0000256" key="4">
    <source>
        <dbReference type="ARBA" id="ARBA00022737"/>
    </source>
</evidence>
<name>A0AAD9NLI4_RIDPI</name>
<keyword evidence="5" id="KW-0863">Zinc-finger</keyword>
<dbReference type="GO" id="GO:0016567">
    <property type="term" value="P:protein ubiquitination"/>
    <property type="evidence" value="ECO:0007669"/>
    <property type="project" value="TreeGrafter"/>
</dbReference>
<dbReference type="InterPro" id="IPR040847">
    <property type="entry name" value="SH3_15"/>
</dbReference>
<evidence type="ECO:0000256" key="6">
    <source>
        <dbReference type="ARBA" id="ARBA00022786"/>
    </source>
</evidence>
<dbReference type="PANTHER" id="PTHR24202">
    <property type="entry name" value="E3 UBIQUITIN-PROTEIN LIGASE MIB2"/>
    <property type="match status" value="1"/>
</dbReference>
<feature type="domain" description="Mind bomb SH3 repeat" evidence="8">
    <location>
        <begin position="61"/>
        <end position="125"/>
    </location>
</feature>
<comment type="caution">
    <text evidence="9">The sequence shown here is derived from an EMBL/GenBank/DDBJ whole genome shotgun (WGS) entry which is preliminary data.</text>
</comment>
<protein>
    <recommendedName>
        <fullName evidence="8">Mind bomb SH3 repeat domain-containing protein</fullName>
    </recommendedName>
</protein>